<evidence type="ECO:0000256" key="2">
    <source>
        <dbReference type="ARBA" id="ARBA00023136"/>
    </source>
</evidence>
<organism evidence="8 9">
    <name type="scientific">Chitinophaga agrisoli</name>
    <dbReference type="NCBI Taxonomy" id="2607653"/>
    <lineage>
        <taxon>Bacteria</taxon>
        <taxon>Pseudomonadati</taxon>
        <taxon>Bacteroidota</taxon>
        <taxon>Chitinophagia</taxon>
        <taxon>Chitinophagales</taxon>
        <taxon>Chitinophagaceae</taxon>
        <taxon>Chitinophaga</taxon>
    </lineage>
</organism>
<dbReference type="AlphaFoldDB" id="A0A5B2VZR2"/>
<sequence>MCNFTKKRAIKFLCHMSRLMFLFLIITLTASGVLVASGLKSQDLKEVKIKINGNGHSVRDLLDDIERQSGFSFYFAEEIGDIKHISLSTKTTSLYEVLEAIATDKRLRFKQSGWMIAVTKMPALPKPPKPGKVYGKVLDEKGGTLPGANIKVIETGAGTQTGVDGNYTLVLAPGTYTLEISYVSYRTRRITSVVVAENGSTSLNISMKLSTNALSEVVVTSSYSKASVEGLYARQKNNAAVSDGITAEQISRTPDNNTAQVLKRVSGLQISDNKYVVVRGLSDRYNNVLLNGAQLPSSEPNRRNFAFDMIPSAILDRIVVNKTATPDLTGEFTGGLVQIETKDIPDSNFYQVTIGTGYNTQSTGKDMFGLDRGKNAWIGFGSEIHKKPAGMDFGEYNGLERSIDRTAPATDPTRQKMHQFLGSMPDNWLLKKYVAAPMQNYQLQLGRVIPFKNESRLGIIAALTYRNEQTIENRDMVSLPFFNYKGTANNYATTLGGSLNLGYRFGKNKITLQNTYNRKFSDVLWKYTGKNIDNADQRVDNYSNVTIINQLFQSQLGGEHVLSKNGIKADWFVSAGSVNRDQPYSRLVARVGGHPLDNLPPDYQTIDLNDNQLRNGNLFYSELTERVYNWAANVRVPFHLLHLSQSLKAGYQGKYRTADFGADLYRMYSFSDAPDFNGLPYDQILNQQNFATYLYLHPLNAGGQNAATAQSAGGYNGAQHLNAFYTMLDLQLLKQLRLIGGMRAEHNDQQVDDGLVKGDDGTLAQKVTTVKQTDWLPSVNAIYALTDKMNVRAAWYKTVARPDFRELSSFAYWDYDLFSMVQGASLQTTNIENVDLRLEYYPSPGEVISLSGFYKNFHNPIEMLIIPSSGGGGTVYYYKNLESALDKGLEVDFRKSLNFIAPSSGFMSHIYLSGNFTWLDANVSFYPNDAVDENKKPIYPKRDRPLAGQSPYIVNGGLLYAGSSFNVNLSYNRYGKRIVFASPDRGEDEYENSRNLLDLQVSYKFLKNKRAELKLNITDLLNQEQIFYKNQFDEGNPLGFDLRLTSVERYPGEGDALLPGQKDPKGTSYNKDYDRVVRRYRFGTTYSMNFIYRF</sequence>
<dbReference type="InterPro" id="IPR012910">
    <property type="entry name" value="Plug_dom"/>
</dbReference>
<dbReference type="Pfam" id="PF07715">
    <property type="entry name" value="Plug"/>
    <property type="match status" value="1"/>
</dbReference>
<dbReference type="InterPro" id="IPR000531">
    <property type="entry name" value="Beta-barrel_TonB"/>
</dbReference>
<dbReference type="Gene3D" id="2.40.170.20">
    <property type="entry name" value="TonB-dependent receptor, beta-barrel domain"/>
    <property type="match status" value="1"/>
</dbReference>
<comment type="caution">
    <text evidence="8">The sequence shown here is derived from an EMBL/GenBank/DDBJ whole genome shotgun (WGS) entry which is preliminary data.</text>
</comment>
<name>A0A5B2VZR2_9BACT</name>
<comment type="similarity">
    <text evidence="4">Belongs to the TonB-dependent receptor family.</text>
</comment>
<dbReference type="Pfam" id="PF13715">
    <property type="entry name" value="CarbopepD_reg_2"/>
    <property type="match status" value="1"/>
</dbReference>
<dbReference type="PANTHER" id="PTHR40980:SF5">
    <property type="entry name" value="TONB-DEPENDENT RECEPTOR"/>
    <property type="match status" value="1"/>
</dbReference>
<evidence type="ECO:0000313" key="8">
    <source>
        <dbReference type="EMBL" id="KAA2243822.1"/>
    </source>
</evidence>
<dbReference type="SUPFAM" id="SSF56935">
    <property type="entry name" value="Porins"/>
    <property type="match status" value="1"/>
</dbReference>
<evidence type="ECO:0000256" key="1">
    <source>
        <dbReference type="ARBA" id="ARBA00004442"/>
    </source>
</evidence>
<feature type="domain" description="TonB-dependent receptor-like beta-barrel" evidence="6">
    <location>
        <begin position="577"/>
        <end position="1018"/>
    </location>
</feature>
<keyword evidence="9" id="KW-1185">Reference proteome</keyword>
<dbReference type="PANTHER" id="PTHR40980">
    <property type="entry name" value="PLUG DOMAIN-CONTAINING PROTEIN"/>
    <property type="match status" value="1"/>
</dbReference>
<dbReference type="Gene3D" id="2.170.130.10">
    <property type="entry name" value="TonB-dependent receptor, plug domain"/>
    <property type="match status" value="1"/>
</dbReference>
<comment type="subcellular location">
    <subcellularLocation>
        <location evidence="1 4">Cell outer membrane</location>
    </subcellularLocation>
</comment>
<keyword evidence="8" id="KW-0675">Receptor</keyword>
<gene>
    <name evidence="8" type="ORF">F0L74_15215</name>
</gene>
<evidence type="ECO:0000259" key="6">
    <source>
        <dbReference type="Pfam" id="PF00593"/>
    </source>
</evidence>
<keyword evidence="4" id="KW-0798">TonB box</keyword>
<protein>
    <submittedName>
        <fullName evidence="8">TonB-dependent receptor plug domain-containing protein</fullName>
    </submittedName>
</protein>
<accession>A0A5B2VZR2</accession>
<proteinExistence type="inferred from homology"/>
<evidence type="ECO:0000256" key="5">
    <source>
        <dbReference type="SAM" id="Coils"/>
    </source>
</evidence>
<dbReference type="InterPro" id="IPR008969">
    <property type="entry name" value="CarboxyPept-like_regulatory"/>
</dbReference>
<feature type="coiled-coil region" evidence="5">
    <location>
        <begin position="996"/>
        <end position="1023"/>
    </location>
</feature>
<evidence type="ECO:0000313" key="9">
    <source>
        <dbReference type="Proteomes" id="UP000324611"/>
    </source>
</evidence>
<dbReference type="SUPFAM" id="SSF49464">
    <property type="entry name" value="Carboxypeptidase regulatory domain-like"/>
    <property type="match status" value="1"/>
</dbReference>
<evidence type="ECO:0000259" key="7">
    <source>
        <dbReference type="Pfam" id="PF07715"/>
    </source>
</evidence>
<evidence type="ECO:0000256" key="4">
    <source>
        <dbReference type="RuleBase" id="RU003357"/>
    </source>
</evidence>
<dbReference type="InterPro" id="IPR037066">
    <property type="entry name" value="Plug_dom_sf"/>
</dbReference>
<dbReference type="Pfam" id="PF00593">
    <property type="entry name" value="TonB_dep_Rec_b-barrel"/>
    <property type="match status" value="1"/>
</dbReference>
<dbReference type="GO" id="GO:0009279">
    <property type="term" value="C:cell outer membrane"/>
    <property type="evidence" value="ECO:0007669"/>
    <property type="project" value="UniProtKB-SubCell"/>
</dbReference>
<evidence type="ECO:0000256" key="3">
    <source>
        <dbReference type="ARBA" id="ARBA00023237"/>
    </source>
</evidence>
<keyword evidence="2 4" id="KW-0472">Membrane</keyword>
<dbReference type="InterPro" id="IPR036942">
    <property type="entry name" value="Beta-barrel_TonB_sf"/>
</dbReference>
<reference evidence="8 9" key="1">
    <citation type="submission" date="2019-09" db="EMBL/GenBank/DDBJ databases">
        <title>Chitinophaga ginsengihumi sp. nov., isolated from soil of ginseng rhizosphere.</title>
        <authorList>
            <person name="Lee J."/>
        </authorList>
    </citation>
    <scope>NUCLEOTIDE SEQUENCE [LARGE SCALE GENOMIC DNA]</scope>
    <source>
        <strain evidence="8 9">BN140078</strain>
    </source>
</reference>
<keyword evidence="3" id="KW-0998">Cell outer membrane</keyword>
<keyword evidence="5" id="KW-0175">Coiled coil</keyword>
<dbReference type="EMBL" id="VUOC01000002">
    <property type="protein sequence ID" value="KAA2243822.1"/>
    <property type="molecule type" value="Genomic_DNA"/>
</dbReference>
<dbReference type="Proteomes" id="UP000324611">
    <property type="component" value="Unassembled WGS sequence"/>
</dbReference>
<dbReference type="Gene3D" id="2.60.40.1120">
    <property type="entry name" value="Carboxypeptidase-like, regulatory domain"/>
    <property type="match status" value="1"/>
</dbReference>
<reference evidence="8 9" key="2">
    <citation type="submission" date="2019-09" db="EMBL/GenBank/DDBJ databases">
        <authorList>
            <person name="Jin C."/>
        </authorList>
    </citation>
    <scope>NUCLEOTIDE SEQUENCE [LARGE SCALE GENOMIC DNA]</scope>
    <source>
        <strain evidence="8 9">BN140078</strain>
    </source>
</reference>
<feature type="domain" description="TonB-dependent receptor plug" evidence="7">
    <location>
        <begin position="239"/>
        <end position="331"/>
    </location>
</feature>